<dbReference type="Pfam" id="PF13174">
    <property type="entry name" value="TPR_6"/>
    <property type="match status" value="1"/>
</dbReference>
<dbReference type="Pfam" id="PF13181">
    <property type="entry name" value="TPR_8"/>
    <property type="match status" value="2"/>
</dbReference>
<dbReference type="InterPro" id="IPR011990">
    <property type="entry name" value="TPR-like_helical_dom_sf"/>
</dbReference>
<feature type="compositionally biased region" description="Acidic residues" evidence="2">
    <location>
        <begin position="476"/>
        <end position="494"/>
    </location>
</feature>
<dbReference type="PANTHER" id="PTHR12558:SF13">
    <property type="entry name" value="CELL DIVISION CYCLE PROTEIN 27 HOMOLOG"/>
    <property type="match status" value="1"/>
</dbReference>
<protein>
    <recommendedName>
        <fullName evidence="5">Tetratricopeptide repeat protein</fullName>
    </recommendedName>
</protein>
<gene>
    <name evidence="3" type="ORF">HMPREF1071_04068</name>
</gene>
<dbReference type="PATRIC" id="fig|997887.3.peg.4247"/>
<dbReference type="AlphaFoldDB" id="I9HBJ5"/>
<feature type="region of interest" description="Disordered" evidence="2">
    <location>
        <begin position="469"/>
        <end position="501"/>
    </location>
</feature>
<evidence type="ECO:0000256" key="1">
    <source>
        <dbReference type="PROSITE-ProRule" id="PRU00339"/>
    </source>
</evidence>
<accession>I9HBJ5</accession>
<keyword evidence="4" id="KW-1185">Reference proteome</keyword>
<dbReference type="Proteomes" id="UP000005150">
    <property type="component" value="Unassembled WGS sequence"/>
</dbReference>
<name>I9HBJ5_9BACE</name>
<dbReference type="EMBL" id="AGXV01000049">
    <property type="protein sequence ID" value="EIY57114.1"/>
    <property type="molecule type" value="Genomic_DNA"/>
</dbReference>
<sequence length="501" mass="58285">MARKNNSSDKDQELNELIADYETAKKENKPLYLDGDQLADIADRYALSRRFDEAQEVISYGLELHPGHTDLMVEQAYLYLDTMKLQKAKNVAECITETYETEVKLLKAEILLNEGNLDEAEKLLDSIEDKESLNTILDVSYLYMDMGYPEKALSWLTLGIEEYKEEEDFLAAMADCYRSGDHDEQAIYIYNKLIDKNPYDPSYWTGLAKSHFNRQEFEKTIEACDFALAADENFGEAHLMKAHSFFHLENESKAIQEYQLALKGQSIPPEFAHMFIGLAYTHLENWELGYQNYERALKFIGDEESPILTDIYSNEAYCLSKMGRYEEAHQICERAKEKTPESAELYLQEGYIYLEEKEIDKAKESWKVAIRCAPEAETLIRIGNYYLNCNMLENARMCLEEAKRLEPEHPSIDIRLASLCLIQQDYKGFEKYNQLLDPPLNLRDVQEAMALDCVDGGMRKKIDQFIQEIDEFKNEDSDEDEDEDEDENEDENEYPDEKEND</sequence>
<dbReference type="HOGENOM" id="CLU_044685_0_0_10"/>
<evidence type="ECO:0000256" key="2">
    <source>
        <dbReference type="SAM" id="MobiDB-lite"/>
    </source>
</evidence>
<evidence type="ECO:0000313" key="3">
    <source>
        <dbReference type="EMBL" id="EIY57114.1"/>
    </source>
</evidence>
<dbReference type="Gene3D" id="1.25.40.10">
    <property type="entry name" value="Tetratricopeptide repeat domain"/>
    <property type="match status" value="3"/>
</dbReference>
<dbReference type="PROSITE" id="PS50005">
    <property type="entry name" value="TPR"/>
    <property type="match status" value="1"/>
</dbReference>
<dbReference type="SUPFAM" id="SSF48452">
    <property type="entry name" value="TPR-like"/>
    <property type="match status" value="3"/>
</dbReference>
<evidence type="ECO:0000313" key="4">
    <source>
        <dbReference type="Proteomes" id="UP000005150"/>
    </source>
</evidence>
<dbReference type="RefSeq" id="WP_007482064.1">
    <property type="nucleotide sequence ID" value="NZ_JH724309.1"/>
</dbReference>
<keyword evidence="1" id="KW-0802">TPR repeat</keyword>
<dbReference type="InterPro" id="IPR019734">
    <property type="entry name" value="TPR_rpt"/>
</dbReference>
<organism evidence="3 4">
    <name type="scientific">Bacteroides salyersiae CL02T12C01</name>
    <dbReference type="NCBI Taxonomy" id="997887"/>
    <lineage>
        <taxon>Bacteria</taxon>
        <taxon>Pseudomonadati</taxon>
        <taxon>Bacteroidota</taxon>
        <taxon>Bacteroidia</taxon>
        <taxon>Bacteroidales</taxon>
        <taxon>Bacteroidaceae</taxon>
        <taxon>Bacteroides</taxon>
    </lineage>
</organism>
<evidence type="ECO:0008006" key="5">
    <source>
        <dbReference type="Google" id="ProtNLM"/>
    </source>
</evidence>
<dbReference type="SMART" id="SM00028">
    <property type="entry name" value="TPR"/>
    <property type="match status" value="9"/>
</dbReference>
<dbReference type="OrthoDB" id="9803982at2"/>
<comment type="caution">
    <text evidence="3">The sequence shown here is derived from an EMBL/GenBank/DDBJ whole genome shotgun (WGS) entry which is preliminary data.</text>
</comment>
<proteinExistence type="predicted"/>
<reference evidence="3 4" key="1">
    <citation type="submission" date="2012-02" db="EMBL/GenBank/DDBJ databases">
        <title>The Genome Sequence of Bacteroides salyersiae CL02T12C01.</title>
        <authorList>
            <consortium name="The Broad Institute Genome Sequencing Platform"/>
            <person name="Earl A."/>
            <person name="Ward D."/>
            <person name="Feldgarden M."/>
            <person name="Gevers D."/>
            <person name="Zitomersky N.L."/>
            <person name="Coyne M.J."/>
            <person name="Comstock L.E."/>
            <person name="Young S.K."/>
            <person name="Zeng Q."/>
            <person name="Gargeya S."/>
            <person name="Fitzgerald M."/>
            <person name="Haas B."/>
            <person name="Abouelleil A."/>
            <person name="Alvarado L."/>
            <person name="Arachchi H.M."/>
            <person name="Berlin A."/>
            <person name="Chapman S.B."/>
            <person name="Gearin G."/>
            <person name="Goldberg J."/>
            <person name="Griggs A."/>
            <person name="Gujja S."/>
            <person name="Hansen M."/>
            <person name="Heiman D."/>
            <person name="Howarth C."/>
            <person name="Larimer J."/>
            <person name="Lui A."/>
            <person name="MacDonald P.J.P."/>
            <person name="McCowen C."/>
            <person name="Montmayeur A."/>
            <person name="Murphy C."/>
            <person name="Neiman D."/>
            <person name="Pearson M."/>
            <person name="Priest M."/>
            <person name="Roberts A."/>
            <person name="Saif S."/>
            <person name="Shea T."/>
            <person name="Sisk P."/>
            <person name="Stolte C."/>
            <person name="Sykes S."/>
            <person name="Wortman J."/>
            <person name="Nusbaum C."/>
            <person name="Birren B."/>
        </authorList>
    </citation>
    <scope>NUCLEOTIDE SEQUENCE [LARGE SCALE GENOMIC DNA]</scope>
    <source>
        <strain evidence="3 4">CL02T12C01</strain>
    </source>
</reference>
<feature type="repeat" description="TPR" evidence="1">
    <location>
        <begin position="343"/>
        <end position="376"/>
    </location>
</feature>
<dbReference type="PANTHER" id="PTHR12558">
    <property type="entry name" value="CELL DIVISION CYCLE 16,23,27"/>
    <property type="match status" value="1"/>
</dbReference>